<comment type="caution">
    <text evidence="1">The sequence shown here is derived from an EMBL/GenBank/DDBJ whole genome shotgun (WGS) entry which is preliminary data.</text>
</comment>
<dbReference type="Proteomes" id="UP000593579">
    <property type="component" value="Unassembled WGS sequence"/>
</dbReference>
<gene>
    <name evidence="1" type="ORF">Gogos_022424</name>
</gene>
<reference evidence="1 2" key="1">
    <citation type="journal article" date="2019" name="Genome Biol. Evol.">
        <title>Insights into the evolution of the New World diploid cottons (Gossypium, subgenus Houzingenia) based on genome sequencing.</title>
        <authorList>
            <person name="Grover C.E."/>
            <person name="Arick M.A. 2nd"/>
            <person name="Thrash A."/>
            <person name="Conover J.L."/>
            <person name="Sanders W.S."/>
            <person name="Peterson D.G."/>
            <person name="Frelichowski J.E."/>
            <person name="Scheffler J.A."/>
            <person name="Scheffler B.E."/>
            <person name="Wendel J.F."/>
        </authorList>
    </citation>
    <scope>NUCLEOTIDE SEQUENCE [LARGE SCALE GENOMIC DNA]</scope>
    <source>
        <strain evidence="1">5</strain>
        <tissue evidence="1">Leaf</tissue>
    </source>
</reference>
<sequence length="57" mass="6872">MERGFLIMWKIMWLSELCQKRHNARKVKVWPKDMISGTMRLERYSTLIMGICLICLI</sequence>
<proteinExistence type="predicted"/>
<name>A0A7J9D2J7_GOSGO</name>
<keyword evidence="2" id="KW-1185">Reference proteome</keyword>
<evidence type="ECO:0000313" key="2">
    <source>
        <dbReference type="Proteomes" id="UP000593579"/>
    </source>
</evidence>
<protein>
    <submittedName>
        <fullName evidence="1">Uncharacterized protein</fullName>
    </submittedName>
</protein>
<accession>A0A7J9D2J7</accession>
<organism evidence="1 2">
    <name type="scientific">Gossypium gossypioides</name>
    <name type="common">Mexican cotton</name>
    <name type="synonym">Selera gossypioides</name>
    <dbReference type="NCBI Taxonomy" id="34282"/>
    <lineage>
        <taxon>Eukaryota</taxon>
        <taxon>Viridiplantae</taxon>
        <taxon>Streptophyta</taxon>
        <taxon>Embryophyta</taxon>
        <taxon>Tracheophyta</taxon>
        <taxon>Spermatophyta</taxon>
        <taxon>Magnoliopsida</taxon>
        <taxon>eudicotyledons</taxon>
        <taxon>Gunneridae</taxon>
        <taxon>Pentapetalae</taxon>
        <taxon>rosids</taxon>
        <taxon>malvids</taxon>
        <taxon>Malvales</taxon>
        <taxon>Malvaceae</taxon>
        <taxon>Malvoideae</taxon>
        <taxon>Gossypium</taxon>
    </lineage>
</organism>
<dbReference type="AlphaFoldDB" id="A0A7J9D2J7"/>
<dbReference type="EMBL" id="JABEZY010266144">
    <property type="protein sequence ID" value="MBA0754953.1"/>
    <property type="molecule type" value="Genomic_DNA"/>
</dbReference>
<evidence type="ECO:0000313" key="1">
    <source>
        <dbReference type="EMBL" id="MBA0754953.1"/>
    </source>
</evidence>